<evidence type="ECO:0000256" key="3">
    <source>
        <dbReference type="ARBA" id="ARBA00048462"/>
    </source>
</evidence>
<evidence type="ECO:0000256" key="2">
    <source>
        <dbReference type="ARBA" id="ARBA00023315"/>
    </source>
</evidence>
<name>I9NW17_9FIRM</name>
<dbReference type="SUPFAM" id="SSF55048">
    <property type="entry name" value="Probable ACP-binding domain of malonyl-CoA ACP transacylase"/>
    <property type="match status" value="1"/>
</dbReference>
<accession>I9NW17</accession>
<dbReference type="RefSeq" id="WP_007953738.1">
    <property type="nucleotide sequence ID" value="NZ_CP010978.1"/>
</dbReference>
<dbReference type="InterPro" id="IPR024925">
    <property type="entry name" value="Malonyl_CoA-ACP_transAc"/>
</dbReference>
<dbReference type="STRING" id="1192197.JBW_00048"/>
<gene>
    <name evidence="7" type="ORF">JBW_00048</name>
</gene>
<dbReference type="GO" id="GO:0005829">
    <property type="term" value="C:cytosol"/>
    <property type="evidence" value="ECO:0007669"/>
    <property type="project" value="TreeGrafter"/>
</dbReference>
<keyword evidence="1 4" id="KW-0808">Transferase</keyword>
<comment type="catalytic activity">
    <reaction evidence="3 4">
        <text>holo-[ACP] + malonyl-CoA = malonyl-[ACP] + CoA</text>
        <dbReference type="Rhea" id="RHEA:41792"/>
        <dbReference type="Rhea" id="RHEA-COMP:9623"/>
        <dbReference type="Rhea" id="RHEA-COMP:9685"/>
        <dbReference type="ChEBI" id="CHEBI:57287"/>
        <dbReference type="ChEBI" id="CHEBI:57384"/>
        <dbReference type="ChEBI" id="CHEBI:64479"/>
        <dbReference type="ChEBI" id="CHEBI:78449"/>
        <dbReference type="EC" id="2.3.1.39"/>
    </reaction>
</comment>
<comment type="similarity">
    <text evidence="4">Belongs to the fabD family.</text>
</comment>
<dbReference type="Proteomes" id="UP000005361">
    <property type="component" value="Chromosome"/>
</dbReference>
<dbReference type="HOGENOM" id="CLU_030558_1_3_9"/>
<dbReference type="PANTHER" id="PTHR42681">
    <property type="entry name" value="MALONYL-COA-ACYL CARRIER PROTEIN TRANSACYLASE, MITOCHONDRIAL"/>
    <property type="match status" value="1"/>
</dbReference>
<dbReference type="OrthoDB" id="9805460at2"/>
<dbReference type="EC" id="2.3.1.39" evidence="4"/>
<dbReference type="SMART" id="SM00827">
    <property type="entry name" value="PKS_AT"/>
    <property type="match status" value="1"/>
</dbReference>
<reference evidence="8" key="2">
    <citation type="submission" date="2015-02" db="EMBL/GenBank/DDBJ databases">
        <title>Complete Genome Sequence of Pelosinus fermentans JBW45.</title>
        <authorList>
            <person name="De Leon K.B."/>
            <person name="Utturkar S.M."/>
            <person name="Camilleri L.B."/>
            <person name="Arkin A.P."/>
            <person name="Fields M.W."/>
            <person name="Brown S.D."/>
            <person name="Wall J.D."/>
        </authorList>
    </citation>
    <scope>NUCLEOTIDE SEQUENCE [LARGE SCALE GENOMIC DNA]</scope>
    <source>
        <strain evidence="8">JBW45</strain>
    </source>
</reference>
<dbReference type="InterPro" id="IPR014043">
    <property type="entry name" value="Acyl_transferase_dom"/>
</dbReference>
<evidence type="ECO:0000313" key="8">
    <source>
        <dbReference type="Proteomes" id="UP000005361"/>
    </source>
</evidence>
<dbReference type="InterPro" id="IPR016035">
    <property type="entry name" value="Acyl_Trfase/lysoPLipase"/>
</dbReference>
<keyword evidence="2 4" id="KW-0012">Acyltransferase</keyword>
<proteinExistence type="inferred from homology"/>
<feature type="domain" description="Malonyl-CoA:ACP transacylase (MAT)" evidence="6">
    <location>
        <begin position="5"/>
        <end position="283"/>
    </location>
</feature>
<dbReference type="PIRSF" id="PIRSF000446">
    <property type="entry name" value="Mct"/>
    <property type="match status" value="1"/>
</dbReference>
<feature type="active site" evidence="5">
    <location>
        <position position="87"/>
    </location>
</feature>
<organism evidence="7 8">
    <name type="scientific">Pelosinus fermentans JBW45</name>
    <dbReference type="NCBI Taxonomy" id="1192197"/>
    <lineage>
        <taxon>Bacteria</taxon>
        <taxon>Bacillati</taxon>
        <taxon>Bacillota</taxon>
        <taxon>Negativicutes</taxon>
        <taxon>Selenomonadales</taxon>
        <taxon>Sporomusaceae</taxon>
        <taxon>Pelosinus</taxon>
    </lineage>
</organism>
<dbReference type="InterPro" id="IPR004410">
    <property type="entry name" value="Malonyl_CoA-ACP_transAc_FabD"/>
</dbReference>
<dbReference type="Pfam" id="PF00698">
    <property type="entry name" value="Acyl_transf_1"/>
    <property type="match status" value="1"/>
</dbReference>
<dbReference type="InterPro" id="IPR001227">
    <property type="entry name" value="Ac_transferase_dom_sf"/>
</dbReference>
<dbReference type="GO" id="GO:0006633">
    <property type="term" value="P:fatty acid biosynthetic process"/>
    <property type="evidence" value="ECO:0007669"/>
    <property type="project" value="TreeGrafter"/>
</dbReference>
<evidence type="ECO:0000259" key="6">
    <source>
        <dbReference type="SMART" id="SM00827"/>
    </source>
</evidence>
<dbReference type="PANTHER" id="PTHR42681:SF1">
    <property type="entry name" value="MALONYL-COA-ACYL CARRIER PROTEIN TRANSACYLASE, MITOCHONDRIAL"/>
    <property type="match status" value="1"/>
</dbReference>
<dbReference type="KEGG" id="pft:JBW_00048"/>
<dbReference type="EMBL" id="CP010978">
    <property type="protein sequence ID" value="AJQ25402.1"/>
    <property type="molecule type" value="Genomic_DNA"/>
</dbReference>
<reference evidence="7 8" key="1">
    <citation type="journal article" date="2015" name="Genome Announc.">
        <title>Complete Genome Sequence of Pelosinus fermentans JBW45, a Member of a Remarkably Competitive Group of Negativicutes in the Firmicutes Phylum.</title>
        <authorList>
            <person name="De Leon K.B."/>
            <person name="Utturkar S.M."/>
            <person name="Camilleri L.B."/>
            <person name="Elias D.A."/>
            <person name="Arkin A.P."/>
            <person name="Fields M.W."/>
            <person name="Brown S.D."/>
            <person name="Wall J.D."/>
        </authorList>
    </citation>
    <scope>NUCLEOTIDE SEQUENCE [LARGE SCALE GENOMIC DNA]</scope>
    <source>
        <strain evidence="7 8">JBW45</strain>
    </source>
</reference>
<dbReference type="Gene3D" id="3.30.70.250">
    <property type="entry name" value="Malonyl-CoA ACP transacylase, ACP-binding"/>
    <property type="match status" value="1"/>
</dbReference>
<sequence length="286" mass="31692">MITYVFPGQGSQIKGMGGPVFDEFRELTAEADEILGYSIKKLCMEDPNLNLSQTQYTQPALYIVNALSYLSRIEKDGKKPNYVAGHSLGEYDALFAAGAFEFATGLKLVKKRGELMSGATGGGMAAVIGLNAAQIADVLAQNNLQSIDIANYNSPTQIVISGLKTDIERAQPIFEKVTNVQLFIILKTSGAFHSRYMEEARREFEVFINTFEFFPMTIPVISNVHARPYKESDIKQNLIEQITHPVKWSESIRYLMGFEGMEFVEIGSGNVLTGLIRRIKNEAAAL</sequence>
<dbReference type="NCBIfam" id="TIGR00128">
    <property type="entry name" value="fabD"/>
    <property type="match status" value="1"/>
</dbReference>
<dbReference type="InterPro" id="IPR016036">
    <property type="entry name" value="Malonyl_transacylase_ACP-bd"/>
</dbReference>
<dbReference type="SUPFAM" id="SSF52151">
    <property type="entry name" value="FabD/lysophospholipase-like"/>
    <property type="match status" value="1"/>
</dbReference>
<dbReference type="GO" id="GO:0004314">
    <property type="term" value="F:[acyl-carrier-protein] S-malonyltransferase activity"/>
    <property type="evidence" value="ECO:0007669"/>
    <property type="project" value="UniProtKB-EC"/>
</dbReference>
<dbReference type="AlphaFoldDB" id="I9NW17"/>
<protein>
    <recommendedName>
        <fullName evidence="4">Malonyl CoA-acyl carrier protein transacylase</fullName>
        <ecNumber evidence="4">2.3.1.39</ecNumber>
    </recommendedName>
</protein>
<evidence type="ECO:0000256" key="1">
    <source>
        <dbReference type="ARBA" id="ARBA00022679"/>
    </source>
</evidence>
<evidence type="ECO:0000256" key="5">
    <source>
        <dbReference type="PIRSR" id="PIRSR000446-1"/>
    </source>
</evidence>
<dbReference type="InterPro" id="IPR050858">
    <property type="entry name" value="Mal-CoA-ACP_Trans/PKS_FabD"/>
</dbReference>
<dbReference type="Gene3D" id="3.40.366.10">
    <property type="entry name" value="Malonyl-Coenzyme A Acyl Carrier Protein, domain 2"/>
    <property type="match status" value="1"/>
</dbReference>
<feature type="active site" evidence="5">
    <location>
        <position position="193"/>
    </location>
</feature>
<evidence type="ECO:0000256" key="4">
    <source>
        <dbReference type="PIRNR" id="PIRNR000446"/>
    </source>
</evidence>
<evidence type="ECO:0000313" key="7">
    <source>
        <dbReference type="EMBL" id="AJQ25402.1"/>
    </source>
</evidence>